<feature type="region of interest" description="Disordered" evidence="7">
    <location>
        <begin position="92"/>
        <end position="117"/>
    </location>
</feature>
<name>A0A9P8BZ32_9HELO</name>
<keyword evidence="4" id="KW-0238">DNA-binding</keyword>
<accession>A0A9P8BZ32</accession>
<evidence type="ECO:0000313" key="9">
    <source>
        <dbReference type="EMBL" id="KAG9228119.1"/>
    </source>
</evidence>
<proteinExistence type="predicted"/>
<dbReference type="Pfam" id="PF11951">
    <property type="entry name" value="Fungal_trans_2"/>
    <property type="match status" value="1"/>
</dbReference>
<gene>
    <name evidence="9" type="ORF">BJ875DRAFT_435886</name>
</gene>
<comment type="caution">
    <text evidence="9">The sequence shown here is derived from an EMBL/GenBank/DDBJ whole genome shotgun (WGS) entry which is preliminary data.</text>
</comment>
<evidence type="ECO:0000313" key="10">
    <source>
        <dbReference type="Proteomes" id="UP000824998"/>
    </source>
</evidence>
<dbReference type="InterPro" id="IPR052360">
    <property type="entry name" value="Transcr_Regulatory_Proteins"/>
</dbReference>
<dbReference type="PROSITE" id="PS50048">
    <property type="entry name" value="ZN2_CY6_FUNGAL_2"/>
    <property type="match status" value="1"/>
</dbReference>
<evidence type="ECO:0000256" key="3">
    <source>
        <dbReference type="ARBA" id="ARBA00023015"/>
    </source>
</evidence>
<dbReference type="GO" id="GO:0008270">
    <property type="term" value="F:zinc ion binding"/>
    <property type="evidence" value="ECO:0007669"/>
    <property type="project" value="InterPro"/>
</dbReference>
<dbReference type="Pfam" id="PF00172">
    <property type="entry name" value="Zn_clus"/>
    <property type="match status" value="1"/>
</dbReference>
<keyword evidence="3" id="KW-0805">Transcription regulation</keyword>
<keyword evidence="10" id="KW-1185">Reference proteome</keyword>
<feature type="region of interest" description="Disordered" evidence="7">
    <location>
        <begin position="7"/>
        <end position="40"/>
    </location>
</feature>
<evidence type="ECO:0000256" key="7">
    <source>
        <dbReference type="SAM" id="MobiDB-lite"/>
    </source>
</evidence>
<dbReference type="PROSITE" id="PS00463">
    <property type="entry name" value="ZN2_CY6_FUNGAL_1"/>
    <property type="match status" value="1"/>
</dbReference>
<feature type="domain" description="Zn(2)-C6 fungal-type" evidence="8">
    <location>
        <begin position="63"/>
        <end position="91"/>
    </location>
</feature>
<evidence type="ECO:0000259" key="8">
    <source>
        <dbReference type="PROSITE" id="PS50048"/>
    </source>
</evidence>
<dbReference type="Proteomes" id="UP000824998">
    <property type="component" value="Unassembled WGS sequence"/>
</dbReference>
<dbReference type="PANTHER" id="PTHR36206:SF12">
    <property type="entry name" value="ASPERCRYPTIN BIOSYNTHESIS CLUSTER-SPECIFIC TRANSCRIPTION REGULATOR ATNN-RELATED"/>
    <property type="match status" value="1"/>
</dbReference>
<dbReference type="InterPro" id="IPR021858">
    <property type="entry name" value="Fun_TF"/>
</dbReference>
<dbReference type="Gene3D" id="4.10.240.10">
    <property type="entry name" value="Zn(2)-C6 fungal-type DNA-binding domain"/>
    <property type="match status" value="1"/>
</dbReference>
<keyword evidence="6" id="KW-0539">Nucleus</keyword>
<dbReference type="CDD" id="cd00067">
    <property type="entry name" value="GAL4"/>
    <property type="match status" value="1"/>
</dbReference>
<reference evidence="9" key="1">
    <citation type="journal article" date="2021" name="IMA Fungus">
        <title>Genomic characterization of three marine fungi, including Emericellopsis atlantica sp. nov. with signatures of a generalist lifestyle and marine biomass degradation.</title>
        <authorList>
            <person name="Hagestad O.C."/>
            <person name="Hou L."/>
            <person name="Andersen J.H."/>
            <person name="Hansen E.H."/>
            <person name="Altermark B."/>
            <person name="Li C."/>
            <person name="Kuhnert E."/>
            <person name="Cox R.J."/>
            <person name="Crous P.W."/>
            <person name="Spatafora J.W."/>
            <person name="Lail K."/>
            <person name="Amirebrahimi M."/>
            <person name="Lipzen A."/>
            <person name="Pangilinan J."/>
            <person name="Andreopoulos W."/>
            <person name="Hayes R.D."/>
            <person name="Ng V."/>
            <person name="Grigoriev I.V."/>
            <person name="Jackson S.A."/>
            <person name="Sutton T.D.S."/>
            <person name="Dobson A.D.W."/>
            <person name="Rama T."/>
        </authorList>
    </citation>
    <scope>NUCLEOTIDE SEQUENCE</scope>
    <source>
        <strain evidence="9">TRa018bII</strain>
    </source>
</reference>
<dbReference type="InterPro" id="IPR036864">
    <property type="entry name" value="Zn2-C6_fun-type_DNA-bd_sf"/>
</dbReference>
<dbReference type="SUPFAM" id="SSF57701">
    <property type="entry name" value="Zn2/Cys6 DNA-binding domain"/>
    <property type="match status" value="1"/>
</dbReference>
<dbReference type="EMBL" id="MU252068">
    <property type="protein sequence ID" value="KAG9228119.1"/>
    <property type="molecule type" value="Genomic_DNA"/>
</dbReference>
<evidence type="ECO:0000256" key="5">
    <source>
        <dbReference type="ARBA" id="ARBA00023163"/>
    </source>
</evidence>
<dbReference type="AlphaFoldDB" id="A0A9P8BZ32"/>
<evidence type="ECO:0000256" key="6">
    <source>
        <dbReference type="ARBA" id="ARBA00023242"/>
    </source>
</evidence>
<dbReference type="GO" id="GO:0000981">
    <property type="term" value="F:DNA-binding transcription factor activity, RNA polymerase II-specific"/>
    <property type="evidence" value="ECO:0007669"/>
    <property type="project" value="InterPro"/>
</dbReference>
<sequence>MPALVKFNSATRSYMSPDSSSSSDGSTVGNVARSGSLLPPMQYELPRDMVSSFRVGGPKSRNGCITCKIRRVKCGEEKPHCQRCMSTDRNCDGYAPPKTTKKKSRSRSPQENNDSRNVYQEMPAIPRGLCLDGIGSYSQRRSFHYFRSRNFSAMAGNFEPYFWDNIVFQFSHIYPTVHQSLLALSAIYEERKMTGGISRRTPITSANALHHYTKAVETLVQYLSSDNQDPRATLISCLLFVWVELLQRNVDAGFQHLYSGLNILADLRASGKVGNGKELELGDIYESLSRSFTRLRIQASIHGSTTDELAKTCPVTTDIVKPIPPSFSNVFEARICLDNDFKAIFGFWRSIREETDTVMAPLSVKKDKNFEYVRLTHLQRLEQWQRTTKKMMTEQGESDSNKLGYAYLELYYTLISLVLKNPGEGEMVYDKYSHNFERMFVLCQELLDSFQSEGTSPLSFDMGVIPPLFYIGLKHRGLPLRRKAMDLLRIAPEQEGLWIRDDTLKFCEWKIEMEEAGRGSVPADQPLPESARIHMEHFWHDRTASKKYIMYMRGRAEDNQLSSIEMTSEMAYVEWMGNIL</sequence>
<evidence type="ECO:0000256" key="1">
    <source>
        <dbReference type="ARBA" id="ARBA00022723"/>
    </source>
</evidence>
<keyword evidence="1" id="KW-0479">Metal-binding</keyword>
<dbReference type="SMART" id="SM00066">
    <property type="entry name" value="GAL4"/>
    <property type="match status" value="1"/>
</dbReference>
<evidence type="ECO:0000256" key="4">
    <source>
        <dbReference type="ARBA" id="ARBA00023125"/>
    </source>
</evidence>
<feature type="compositionally biased region" description="Low complexity" evidence="7">
    <location>
        <begin position="13"/>
        <end position="26"/>
    </location>
</feature>
<dbReference type="PANTHER" id="PTHR36206">
    <property type="entry name" value="ASPERCRYPTIN BIOSYNTHESIS CLUSTER-SPECIFIC TRANSCRIPTION REGULATOR ATNN-RELATED"/>
    <property type="match status" value="1"/>
</dbReference>
<dbReference type="InterPro" id="IPR001138">
    <property type="entry name" value="Zn2Cys6_DnaBD"/>
</dbReference>
<protein>
    <recommendedName>
        <fullName evidence="8">Zn(2)-C6 fungal-type domain-containing protein</fullName>
    </recommendedName>
</protein>
<dbReference type="OrthoDB" id="3145928at2759"/>
<evidence type="ECO:0000256" key="2">
    <source>
        <dbReference type="ARBA" id="ARBA00022833"/>
    </source>
</evidence>
<keyword evidence="2" id="KW-0862">Zinc</keyword>
<dbReference type="GO" id="GO:0003677">
    <property type="term" value="F:DNA binding"/>
    <property type="evidence" value="ECO:0007669"/>
    <property type="project" value="UniProtKB-KW"/>
</dbReference>
<organism evidence="9 10">
    <name type="scientific">Amylocarpus encephaloides</name>
    <dbReference type="NCBI Taxonomy" id="45428"/>
    <lineage>
        <taxon>Eukaryota</taxon>
        <taxon>Fungi</taxon>
        <taxon>Dikarya</taxon>
        <taxon>Ascomycota</taxon>
        <taxon>Pezizomycotina</taxon>
        <taxon>Leotiomycetes</taxon>
        <taxon>Helotiales</taxon>
        <taxon>Helotiales incertae sedis</taxon>
        <taxon>Amylocarpus</taxon>
    </lineage>
</organism>
<keyword evidence="5" id="KW-0804">Transcription</keyword>